<accession>A0A7G5B8Q3</accession>
<dbReference type="Proteomes" id="UP000515365">
    <property type="component" value="Segment"/>
</dbReference>
<evidence type="ECO:0000313" key="2">
    <source>
        <dbReference type="Proteomes" id="UP000515365"/>
    </source>
</evidence>
<gene>
    <name evidence="1" type="ORF">B2_00042</name>
</gene>
<reference evidence="1" key="1">
    <citation type="submission" date="2020-07" db="EMBL/GenBank/DDBJ databases">
        <title>Ralstonia phages.</title>
        <authorList>
            <person name="Trotereau A."/>
            <person name="Boyer C."/>
            <person name="Torres-Barcelo C."/>
        </authorList>
    </citation>
    <scope>NUCLEOTIDE SEQUENCE [LARGE SCALE GENOMIC DNA]</scope>
</reference>
<proteinExistence type="predicted"/>
<dbReference type="EMBL" id="MT740730">
    <property type="protein sequence ID" value="QMV32676.1"/>
    <property type="molecule type" value="Genomic_DNA"/>
</dbReference>
<name>A0A7G5B8Q3_9CAUD</name>
<organism evidence="1 2">
    <name type="scientific">Ralstonia phage Cimandef</name>
    <dbReference type="NCBI Taxonomy" id="2759720"/>
    <lineage>
        <taxon>Viruses</taxon>
        <taxon>Duplodnaviria</taxon>
        <taxon>Heunggongvirae</taxon>
        <taxon>Uroviricota</taxon>
        <taxon>Caudoviricetes</taxon>
        <taxon>Cimandefvirus</taxon>
        <taxon>Cimandefvirus cimandef</taxon>
    </lineage>
</organism>
<evidence type="ECO:0000313" key="1">
    <source>
        <dbReference type="EMBL" id="QMV32676.1"/>
    </source>
</evidence>
<sequence>MTAPLTQAMCNALRRAPRDWARFPPYIEASPRVIKALAARGLVEIKRVTWLGEHTDMWRSMRKA</sequence>
<keyword evidence="2" id="KW-1185">Reference proteome</keyword>
<protein>
    <submittedName>
        <fullName evidence="1">Uncharacterized protein</fullName>
    </submittedName>
</protein>